<protein>
    <submittedName>
        <fullName evidence="1">DUF2703 domain-containing protein</fullName>
    </submittedName>
</protein>
<accession>A0AAW9SAQ6</accession>
<comment type="caution">
    <text evidence="1">The sequence shown here is derived from an EMBL/GenBank/DDBJ whole genome shotgun (WGS) entry which is preliminary data.</text>
</comment>
<dbReference type="Proteomes" id="UP001403385">
    <property type="component" value="Unassembled WGS sequence"/>
</dbReference>
<dbReference type="AlphaFoldDB" id="A0AAW9SAQ6"/>
<keyword evidence="2" id="KW-1185">Reference proteome</keyword>
<organism evidence="1 2">
    <name type="scientific">Rapidithrix thailandica</name>
    <dbReference type="NCBI Taxonomy" id="413964"/>
    <lineage>
        <taxon>Bacteria</taxon>
        <taxon>Pseudomonadati</taxon>
        <taxon>Bacteroidota</taxon>
        <taxon>Cytophagia</taxon>
        <taxon>Cytophagales</taxon>
        <taxon>Flammeovirgaceae</taxon>
        <taxon>Rapidithrix</taxon>
    </lineage>
</organism>
<reference evidence="1 2" key="1">
    <citation type="submission" date="2024-04" db="EMBL/GenBank/DDBJ databases">
        <title>Novel genus in family Flammeovirgaceae.</title>
        <authorList>
            <person name="Nguyen T.H."/>
            <person name="Vuong T.Q."/>
            <person name="Le H."/>
            <person name="Kim S.-G."/>
        </authorList>
    </citation>
    <scope>NUCLEOTIDE SEQUENCE [LARGE SCALE GENOMIC DNA]</scope>
    <source>
        <strain evidence="1 2">JCM 23209</strain>
    </source>
</reference>
<dbReference type="Pfam" id="PF10865">
    <property type="entry name" value="DUF2703"/>
    <property type="match status" value="1"/>
</dbReference>
<dbReference type="RefSeq" id="WP_346822813.1">
    <property type="nucleotide sequence ID" value="NZ_JBDKWZ010000011.1"/>
</dbReference>
<proteinExistence type="predicted"/>
<sequence>MEVPTKNALRVEFFQVEMTTNANNSCSACDTVQNKLISAIQDVQKLFDKLGCEIFFTSTTVKTIEEAEKAQITASPTIRVGNLDFYPKHLTNGSEKREWTWNGLTMPEPSKEILIEVLLKGYFEPKKENGKKGVSSYVLKYLSESELTKSNCGCS</sequence>
<name>A0AAW9SAQ6_9BACT</name>
<dbReference type="EMBL" id="JBDKWZ010000011">
    <property type="protein sequence ID" value="MEN7550036.1"/>
    <property type="molecule type" value="Genomic_DNA"/>
</dbReference>
<evidence type="ECO:0000313" key="2">
    <source>
        <dbReference type="Proteomes" id="UP001403385"/>
    </source>
</evidence>
<dbReference type="InterPro" id="IPR021219">
    <property type="entry name" value="DUF2703"/>
</dbReference>
<evidence type="ECO:0000313" key="1">
    <source>
        <dbReference type="EMBL" id="MEN7550036.1"/>
    </source>
</evidence>
<gene>
    <name evidence="1" type="ORF">AAG747_19085</name>
</gene>